<name>A0A0K2TLP3_LEPSM</name>
<dbReference type="EMBL" id="HACA01009211">
    <property type="protein sequence ID" value="CDW26572.1"/>
    <property type="molecule type" value="Transcribed_RNA"/>
</dbReference>
<dbReference type="AlphaFoldDB" id="A0A0K2TLP3"/>
<proteinExistence type="predicted"/>
<keyword evidence="1" id="KW-1133">Transmembrane helix</keyword>
<feature type="transmembrane region" description="Helical" evidence="1">
    <location>
        <begin position="14"/>
        <end position="31"/>
    </location>
</feature>
<keyword evidence="1" id="KW-0472">Membrane</keyword>
<evidence type="ECO:0000313" key="2">
    <source>
        <dbReference type="EMBL" id="CDW26572.1"/>
    </source>
</evidence>
<sequence>MISFNPRPNIVNSYIYNYLFILTVICVHVEGTKWKLLGKGVE</sequence>
<evidence type="ECO:0000256" key="1">
    <source>
        <dbReference type="SAM" id="Phobius"/>
    </source>
</evidence>
<organism evidence="2">
    <name type="scientific">Lepeophtheirus salmonis</name>
    <name type="common">Salmon louse</name>
    <name type="synonym">Caligus salmonis</name>
    <dbReference type="NCBI Taxonomy" id="72036"/>
    <lineage>
        <taxon>Eukaryota</taxon>
        <taxon>Metazoa</taxon>
        <taxon>Ecdysozoa</taxon>
        <taxon>Arthropoda</taxon>
        <taxon>Crustacea</taxon>
        <taxon>Multicrustacea</taxon>
        <taxon>Hexanauplia</taxon>
        <taxon>Copepoda</taxon>
        <taxon>Siphonostomatoida</taxon>
        <taxon>Caligidae</taxon>
        <taxon>Lepeophtheirus</taxon>
    </lineage>
</organism>
<accession>A0A0K2TLP3</accession>
<reference evidence="2" key="1">
    <citation type="submission" date="2014-05" db="EMBL/GenBank/DDBJ databases">
        <authorList>
            <person name="Chronopoulou M."/>
        </authorList>
    </citation>
    <scope>NUCLEOTIDE SEQUENCE</scope>
    <source>
        <tissue evidence="2">Whole organism</tissue>
    </source>
</reference>
<keyword evidence="1" id="KW-0812">Transmembrane</keyword>
<protein>
    <submittedName>
        <fullName evidence="2">Uncharacterized protein</fullName>
    </submittedName>
</protein>